<dbReference type="RefSeq" id="WP_088254421.1">
    <property type="nucleotide sequence ID" value="NZ_NIDE01000004.1"/>
</dbReference>
<dbReference type="PANTHER" id="PTHR34984">
    <property type="entry name" value="CARBON STORAGE REGULATOR"/>
    <property type="match status" value="1"/>
</dbReference>
<evidence type="ECO:0000256" key="2">
    <source>
        <dbReference type="ARBA" id="ARBA00022491"/>
    </source>
</evidence>
<keyword evidence="2 5" id="KW-0678">Repressor</keyword>
<comment type="similarity">
    <text evidence="5">Belongs to the CsrA/RsmA family.</text>
</comment>
<dbReference type="GO" id="GO:1902208">
    <property type="term" value="P:regulation of bacterial-type flagellum assembly"/>
    <property type="evidence" value="ECO:0007669"/>
    <property type="project" value="UniProtKB-UniRule"/>
</dbReference>
<evidence type="ECO:0000313" key="6">
    <source>
        <dbReference type="EMBL" id="OWK43604.1"/>
    </source>
</evidence>
<keyword evidence="4 5" id="KW-0694">RNA-binding</keyword>
<dbReference type="PANTHER" id="PTHR34984:SF1">
    <property type="entry name" value="CARBON STORAGE REGULATOR"/>
    <property type="match status" value="1"/>
</dbReference>
<keyword evidence="3 5" id="KW-0810">Translation regulation</keyword>
<comment type="subcellular location">
    <subcellularLocation>
        <location evidence="5">Cytoplasm</location>
    </subcellularLocation>
</comment>
<comment type="subunit">
    <text evidence="5">Homodimer; the beta-strands of each monomer intercalate to form a hydrophobic core, while the alpha-helices form wings that extend away from the core.</text>
</comment>
<dbReference type="GO" id="GO:0044781">
    <property type="term" value="P:bacterial-type flagellum organization"/>
    <property type="evidence" value="ECO:0007669"/>
    <property type="project" value="UniProtKB-KW"/>
</dbReference>
<keyword evidence="5" id="KW-1005">Bacterial flagellum biogenesis</keyword>
<evidence type="ECO:0000256" key="3">
    <source>
        <dbReference type="ARBA" id="ARBA00022845"/>
    </source>
</evidence>
<gene>
    <name evidence="5" type="primary">csrA</name>
    <name evidence="6" type="ORF">FRUB_03203</name>
</gene>
<evidence type="ECO:0000256" key="4">
    <source>
        <dbReference type="ARBA" id="ARBA00022884"/>
    </source>
</evidence>
<dbReference type="GO" id="GO:0045947">
    <property type="term" value="P:negative regulation of translational initiation"/>
    <property type="evidence" value="ECO:0007669"/>
    <property type="project" value="UniProtKB-UniRule"/>
</dbReference>
<accession>A0A225DVC0</accession>
<dbReference type="Pfam" id="PF02599">
    <property type="entry name" value="CsrA"/>
    <property type="match status" value="1"/>
</dbReference>
<dbReference type="AlphaFoldDB" id="A0A225DVC0"/>
<keyword evidence="7" id="KW-1185">Reference proteome</keyword>
<dbReference type="HAMAP" id="MF_00167">
    <property type="entry name" value="CsrA"/>
    <property type="match status" value="1"/>
</dbReference>
<name>A0A225DVC0_9BACT</name>
<dbReference type="FunFam" id="2.60.40.4380:FF:000002">
    <property type="entry name" value="Translational regulator CsrA"/>
    <property type="match status" value="1"/>
</dbReference>
<organism evidence="6 7">
    <name type="scientific">Fimbriiglobus ruber</name>
    <dbReference type="NCBI Taxonomy" id="1908690"/>
    <lineage>
        <taxon>Bacteria</taxon>
        <taxon>Pseudomonadati</taxon>
        <taxon>Planctomycetota</taxon>
        <taxon>Planctomycetia</taxon>
        <taxon>Gemmatales</taxon>
        <taxon>Gemmataceae</taxon>
        <taxon>Fimbriiglobus</taxon>
    </lineage>
</organism>
<evidence type="ECO:0000313" key="7">
    <source>
        <dbReference type="Proteomes" id="UP000214646"/>
    </source>
</evidence>
<comment type="function">
    <text evidence="5">A translational regulator that binds mRNA to regulate translation initiation and/or mRNA stability. Usually binds in the 5'-UTR at or near the Shine-Dalgarno sequence preventing ribosome-binding, thus repressing translation. Its main target seems to be the major flagellin gene, while its function is anatagonized by FliW.</text>
</comment>
<dbReference type="GO" id="GO:0005829">
    <property type="term" value="C:cytosol"/>
    <property type="evidence" value="ECO:0007669"/>
    <property type="project" value="TreeGrafter"/>
</dbReference>
<dbReference type="SUPFAM" id="SSF117130">
    <property type="entry name" value="CsrA-like"/>
    <property type="match status" value="1"/>
</dbReference>
<dbReference type="OrthoDB" id="289081at2"/>
<dbReference type="Gene3D" id="2.60.40.4380">
    <property type="entry name" value="Translational regulator CsrA"/>
    <property type="match status" value="1"/>
</dbReference>
<reference evidence="7" key="1">
    <citation type="submission" date="2017-06" db="EMBL/GenBank/DDBJ databases">
        <title>Genome analysis of Fimbriiglobus ruber SP5, the first member of the order Planctomycetales with confirmed chitinolytic capability.</title>
        <authorList>
            <person name="Ravin N.V."/>
            <person name="Rakitin A.L."/>
            <person name="Ivanova A.A."/>
            <person name="Beletsky A.V."/>
            <person name="Kulichevskaya I.S."/>
            <person name="Mardanov A.V."/>
            <person name="Dedysh S.N."/>
        </authorList>
    </citation>
    <scope>NUCLEOTIDE SEQUENCE [LARGE SCALE GENOMIC DNA]</scope>
    <source>
        <strain evidence="7">SP5</strain>
    </source>
</reference>
<evidence type="ECO:0000256" key="1">
    <source>
        <dbReference type="ARBA" id="ARBA00022490"/>
    </source>
</evidence>
<evidence type="ECO:0000256" key="5">
    <source>
        <dbReference type="HAMAP-Rule" id="MF_00167"/>
    </source>
</evidence>
<sequence>MLVLSRKLGEKIYIGENICITVVDIDRGKIRLGIEAPRDVPIYRQELLPLAAAQRAEAQTKLPSAS</sequence>
<protein>
    <recommendedName>
        <fullName evidence="5">Translational regulator CsrA</fullName>
    </recommendedName>
</protein>
<comment type="caution">
    <text evidence="6">The sequence shown here is derived from an EMBL/GenBank/DDBJ whole genome shotgun (WGS) entry which is preliminary data.</text>
</comment>
<dbReference type="GO" id="GO:0006402">
    <property type="term" value="P:mRNA catabolic process"/>
    <property type="evidence" value="ECO:0007669"/>
    <property type="project" value="InterPro"/>
</dbReference>
<dbReference type="GO" id="GO:0006109">
    <property type="term" value="P:regulation of carbohydrate metabolic process"/>
    <property type="evidence" value="ECO:0007669"/>
    <property type="project" value="InterPro"/>
</dbReference>
<keyword evidence="1 5" id="KW-0963">Cytoplasm</keyword>
<dbReference type="InterPro" id="IPR036107">
    <property type="entry name" value="CsrA_sf"/>
</dbReference>
<dbReference type="EMBL" id="NIDE01000004">
    <property type="protein sequence ID" value="OWK43604.1"/>
    <property type="molecule type" value="Genomic_DNA"/>
</dbReference>
<dbReference type="InterPro" id="IPR003751">
    <property type="entry name" value="CsrA"/>
</dbReference>
<dbReference type="GO" id="GO:0048027">
    <property type="term" value="F:mRNA 5'-UTR binding"/>
    <property type="evidence" value="ECO:0007669"/>
    <property type="project" value="UniProtKB-UniRule"/>
</dbReference>
<proteinExistence type="inferred from homology"/>
<dbReference type="Proteomes" id="UP000214646">
    <property type="component" value="Unassembled WGS sequence"/>
</dbReference>